<dbReference type="Gene3D" id="1.10.287.1260">
    <property type="match status" value="1"/>
</dbReference>
<reference evidence="10" key="1">
    <citation type="journal article" date="2014" name="Int. J. Syst. Evol. Microbiol.">
        <title>Complete genome sequence of Corynebacterium casei LMG S-19264T (=DSM 44701T), isolated from a smear-ripened cheese.</title>
        <authorList>
            <consortium name="US DOE Joint Genome Institute (JGI-PGF)"/>
            <person name="Walter F."/>
            <person name="Albersmeier A."/>
            <person name="Kalinowski J."/>
            <person name="Ruckert C."/>
        </authorList>
    </citation>
    <scope>NUCLEOTIDE SEQUENCE</scope>
    <source>
        <strain evidence="10">CCM 8606</strain>
    </source>
</reference>
<evidence type="ECO:0000259" key="8">
    <source>
        <dbReference type="Pfam" id="PF00924"/>
    </source>
</evidence>
<dbReference type="GO" id="GO:0005886">
    <property type="term" value="C:plasma membrane"/>
    <property type="evidence" value="ECO:0007669"/>
    <property type="project" value="UniProtKB-SubCell"/>
</dbReference>
<evidence type="ECO:0000256" key="3">
    <source>
        <dbReference type="ARBA" id="ARBA00022475"/>
    </source>
</evidence>
<accession>A0A8J3AHX8</accession>
<keyword evidence="3" id="KW-1003">Cell membrane</keyword>
<evidence type="ECO:0000256" key="5">
    <source>
        <dbReference type="ARBA" id="ARBA00022989"/>
    </source>
</evidence>
<dbReference type="InterPro" id="IPR010920">
    <property type="entry name" value="LSM_dom_sf"/>
</dbReference>
<feature type="transmembrane region" description="Helical" evidence="7">
    <location>
        <begin position="54"/>
        <end position="72"/>
    </location>
</feature>
<dbReference type="InterPro" id="IPR011014">
    <property type="entry name" value="MscS_channel_TM-2"/>
</dbReference>
<dbReference type="InterPro" id="IPR006685">
    <property type="entry name" value="MscS_channel_2nd"/>
</dbReference>
<gene>
    <name evidence="10" type="ORF">GCM10007377_09670</name>
</gene>
<dbReference type="GO" id="GO:0008381">
    <property type="term" value="F:mechanosensitive monoatomic ion channel activity"/>
    <property type="evidence" value="ECO:0007669"/>
    <property type="project" value="InterPro"/>
</dbReference>
<evidence type="ECO:0000313" key="11">
    <source>
        <dbReference type="Proteomes" id="UP000619536"/>
    </source>
</evidence>
<dbReference type="Proteomes" id="UP000619536">
    <property type="component" value="Unassembled WGS sequence"/>
</dbReference>
<feature type="domain" description="Mechanosensitive ion channel MscS" evidence="8">
    <location>
        <begin position="100"/>
        <end position="161"/>
    </location>
</feature>
<dbReference type="InterPro" id="IPR045275">
    <property type="entry name" value="MscS_archaea/bacteria_type"/>
</dbReference>
<reference evidence="10" key="2">
    <citation type="submission" date="2020-09" db="EMBL/GenBank/DDBJ databases">
        <authorList>
            <person name="Sun Q."/>
            <person name="Sedlacek I."/>
        </authorList>
    </citation>
    <scope>NUCLEOTIDE SEQUENCE</scope>
    <source>
        <strain evidence="10">CCM 8606</strain>
    </source>
</reference>
<protein>
    <submittedName>
        <fullName evidence="10">Transporter</fullName>
    </submittedName>
</protein>
<feature type="transmembrane region" description="Helical" evidence="7">
    <location>
        <begin position="12"/>
        <end position="33"/>
    </location>
</feature>
<dbReference type="Gene3D" id="2.30.30.60">
    <property type="match status" value="1"/>
</dbReference>
<dbReference type="PANTHER" id="PTHR30221:SF1">
    <property type="entry name" value="SMALL-CONDUCTANCE MECHANOSENSITIVE CHANNEL"/>
    <property type="match status" value="1"/>
</dbReference>
<sequence length="277" mass="29527">MQQLIDDPLLWLQAHAASIIFLIIVVAAAALITKATSRMLQMLLDKSHIPSASIFINIVRVLIWVFAAAIVLQPVFGINPTTLVTALGVGGIAVSFGLKDTIANIVSGFGLMLGKVLQPGDLVTIQGVTGTVKDVTWRHTIVIDRSGMEMWVPNSVLNTTALEKLPAANEAMILVPFVARGTKLDNMSIDELAQYITDLVNTQTQDVMLPGNPALVKFTGFSPYGITGNVMAFAKQGMFLSTMQDRVTRALAGQGFLVQDAAGTSDESSANSAELEA</sequence>
<dbReference type="EMBL" id="BMDH01000002">
    <property type="protein sequence ID" value="GGI14185.1"/>
    <property type="molecule type" value="Genomic_DNA"/>
</dbReference>
<evidence type="ECO:0000256" key="1">
    <source>
        <dbReference type="ARBA" id="ARBA00004651"/>
    </source>
</evidence>
<evidence type="ECO:0000256" key="2">
    <source>
        <dbReference type="ARBA" id="ARBA00008017"/>
    </source>
</evidence>
<dbReference type="SUPFAM" id="SSF50182">
    <property type="entry name" value="Sm-like ribonucleoproteins"/>
    <property type="match status" value="1"/>
</dbReference>
<comment type="caution">
    <text evidence="10">The sequence shown here is derived from an EMBL/GenBank/DDBJ whole genome shotgun (WGS) entry which is preliminary data.</text>
</comment>
<keyword evidence="5 7" id="KW-1133">Transmembrane helix</keyword>
<proteinExistence type="inferred from homology"/>
<keyword evidence="4 7" id="KW-0812">Transmembrane</keyword>
<evidence type="ECO:0000256" key="4">
    <source>
        <dbReference type="ARBA" id="ARBA00022692"/>
    </source>
</evidence>
<organism evidence="10 11">
    <name type="scientific">Galliscardovia ingluviei</name>
    <dbReference type="NCBI Taxonomy" id="1769422"/>
    <lineage>
        <taxon>Bacteria</taxon>
        <taxon>Bacillati</taxon>
        <taxon>Actinomycetota</taxon>
        <taxon>Actinomycetes</taxon>
        <taxon>Bifidobacteriales</taxon>
        <taxon>Bifidobacteriaceae</taxon>
        <taxon>Galliscardovia</taxon>
    </lineage>
</organism>
<dbReference type="PANTHER" id="PTHR30221">
    <property type="entry name" value="SMALL-CONDUCTANCE MECHANOSENSITIVE CHANNEL"/>
    <property type="match status" value="1"/>
</dbReference>
<dbReference type="RefSeq" id="WP_371866639.1">
    <property type="nucleotide sequence ID" value="NZ_BMDH01000002.1"/>
</dbReference>
<comment type="similarity">
    <text evidence="2">Belongs to the MscS (TC 1.A.23) family.</text>
</comment>
<dbReference type="SUPFAM" id="SSF82861">
    <property type="entry name" value="Mechanosensitive channel protein MscS (YggB), transmembrane region"/>
    <property type="match status" value="1"/>
</dbReference>
<evidence type="ECO:0000256" key="7">
    <source>
        <dbReference type="SAM" id="Phobius"/>
    </source>
</evidence>
<evidence type="ECO:0000259" key="9">
    <source>
        <dbReference type="Pfam" id="PF21088"/>
    </source>
</evidence>
<keyword evidence="6 7" id="KW-0472">Membrane</keyword>
<feature type="transmembrane region" description="Helical" evidence="7">
    <location>
        <begin position="78"/>
        <end position="98"/>
    </location>
</feature>
<dbReference type="Pfam" id="PF21088">
    <property type="entry name" value="MS_channel_1st"/>
    <property type="match status" value="1"/>
</dbReference>
<comment type="subcellular location">
    <subcellularLocation>
        <location evidence="1">Cell membrane</location>
        <topology evidence="1">Multi-pass membrane protein</topology>
    </subcellularLocation>
</comment>
<dbReference type="Pfam" id="PF00924">
    <property type="entry name" value="MS_channel_2nd"/>
    <property type="match status" value="1"/>
</dbReference>
<keyword evidence="11" id="KW-1185">Reference proteome</keyword>
<feature type="domain" description="Mechanosensitive ion channel transmembrane helices 2/3" evidence="9">
    <location>
        <begin position="57"/>
        <end position="99"/>
    </location>
</feature>
<dbReference type="AlphaFoldDB" id="A0A8J3AHX8"/>
<dbReference type="InterPro" id="IPR023408">
    <property type="entry name" value="MscS_beta-dom_sf"/>
</dbReference>
<evidence type="ECO:0000256" key="6">
    <source>
        <dbReference type="ARBA" id="ARBA00023136"/>
    </source>
</evidence>
<evidence type="ECO:0000313" key="10">
    <source>
        <dbReference type="EMBL" id="GGI14185.1"/>
    </source>
</evidence>
<name>A0A8J3AHX8_9BIFI</name>
<dbReference type="InterPro" id="IPR049142">
    <property type="entry name" value="MS_channel_1st"/>
</dbReference>